<proteinExistence type="predicted"/>
<reference evidence="1 2" key="1">
    <citation type="submission" date="2019-03" db="EMBL/GenBank/DDBJ databases">
        <title>Single cell metagenomics reveals metabolic interactions within the superorganism composed of flagellate Streblomastix strix and complex community of Bacteroidetes bacteria on its surface.</title>
        <authorList>
            <person name="Treitli S.C."/>
            <person name="Kolisko M."/>
            <person name="Husnik F."/>
            <person name="Keeling P."/>
            <person name="Hampl V."/>
        </authorList>
    </citation>
    <scope>NUCLEOTIDE SEQUENCE [LARGE SCALE GENOMIC DNA]</scope>
    <source>
        <strain evidence="1">ST1C</strain>
    </source>
</reference>
<dbReference type="EMBL" id="SNRW01023485">
    <property type="protein sequence ID" value="KAA6362971.1"/>
    <property type="molecule type" value="Genomic_DNA"/>
</dbReference>
<evidence type="ECO:0000313" key="2">
    <source>
        <dbReference type="Proteomes" id="UP000324800"/>
    </source>
</evidence>
<comment type="caution">
    <text evidence="1">The sequence shown here is derived from an EMBL/GenBank/DDBJ whole genome shotgun (WGS) entry which is preliminary data.</text>
</comment>
<dbReference type="Proteomes" id="UP000324800">
    <property type="component" value="Unassembled WGS sequence"/>
</dbReference>
<dbReference type="AlphaFoldDB" id="A0A5J4TZA0"/>
<sequence>MTIPFDGIDVICVEKKYRNGDEHIFMKIYVPPTAFNDKDDLCFHKAQRLPKITSLTISDVVHFPDMNNLVLRLSALGSGSSQSIDLKLRMKDGNDMEFKNIRREDLLKIQTNFTKQGMTLSDEKELHKSMMQKYVAIVDGDESGQGMKMELIQMQLMIPERRGY</sequence>
<organism evidence="1 2">
    <name type="scientific">Streblomastix strix</name>
    <dbReference type="NCBI Taxonomy" id="222440"/>
    <lineage>
        <taxon>Eukaryota</taxon>
        <taxon>Metamonada</taxon>
        <taxon>Preaxostyla</taxon>
        <taxon>Oxymonadida</taxon>
        <taxon>Streblomastigidae</taxon>
        <taxon>Streblomastix</taxon>
    </lineage>
</organism>
<name>A0A5J4TZA0_9EUKA</name>
<gene>
    <name evidence="1" type="ORF">EZS28_041502</name>
</gene>
<evidence type="ECO:0000313" key="1">
    <source>
        <dbReference type="EMBL" id="KAA6362971.1"/>
    </source>
</evidence>
<accession>A0A5J4TZA0</accession>
<protein>
    <submittedName>
        <fullName evidence="1">Uncharacterized protein</fullName>
    </submittedName>
</protein>
<dbReference type="OrthoDB" id="498543at2759"/>